<accession>A0AAD7GMP8</accession>
<dbReference type="Proteomes" id="UP001221757">
    <property type="component" value="Unassembled WGS sequence"/>
</dbReference>
<gene>
    <name evidence="1" type="ORF">B0H17DRAFT_924060</name>
</gene>
<dbReference type="EMBL" id="JARKIE010000016">
    <property type="protein sequence ID" value="KAJ7701895.1"/>
    <property type="molecule type" value="Genomic_DNA"/>
</dbReference>
<keyword evidence="2" id="KW-1185">Reference proteome</keyword>
<dbReference type="AlphaFoldDB" id="A0AAD7GMP8"/>
<organism evidence="1 2">
    <name type="scientific">Mycena rosella</name>
    <name type="common">Pink bonnet</name>
    <name type="synonym">Agaricus rosellus</name>
    <dbReference type="NCBI Taxonomy" id="1033263"/>
    <lineage>
        <taxon>Eukaryota</taxon>
        <taxon>Fungi</taxon>
        <taxon>Dikarya</taxon>
        <taxon>Basidiomycota</taxon>
        <taxon>Agaricomycotina</taxon>
        <taxon>Agaricomycetes</taxon>
        <taxon>Agaricomycetidae</taxon>
        <taxon>Agaricales</taxon>
        <taxon>Marasmiineae</taxon>
        <taxon>Mycenaceae</taxon>
        <taxon>Mycena</taxon>
    </lineage>
</organism>
<name>A0AAD7GMP8_MYCRO</name>
<sequence length="226" mass="25116">MPPTTPGLSSTAVVHSPTLPTCPEDAPEWVDFALQAISKEPLGECFNALIALWMALEQGYGYKNPGKGLAATTCPKEVSTWIGSGRGRHGGSGANGPIFATMASAAAFGESWWKWWRTFQPKWRTIMNSYMWLRHDQRRELATAADWAALRHPGPNSIFLLVLTLYWWGRAFCEDDQREGLDTSRDIWTEAVKDLTWMVHGLVEAETAAVAGQGETEQESDQLWSS</sequence>
<comment type="caution">
    <text evidence="1">The sequence shown here is derived from an EMBL/GenBank/DDBJ whole genome shotgun (WGS) entry which is preliminary data.</text>
</comment>
<protein>
    <submittedName>
        <fullName evidence="1">Uncharacterized protein</fullName>
    </submittedName>
</protein>
<proteinExistence type="predicted"/>
<reference evidence="1" key="1">
    <citation type="submission" date="2023-03" db="EMBL/GenBank/DDBJ databases">
        <title>Massive genome expansion in bonnet fungi (Mycena s.s.) driven by repeated elements and novel gene families across ecological guilds.</title>
        <authorList>
            <consortium name="Lawrence Berkeley National Laboratory"/>
            <person name="Harder C.B."/>
            <person name="Miyauchi S."/>
            <person name="Viragh M."/>
            <person name="Kuo A."/>
            <person name="Thoen E."/>
            <person name="Andreopoulos B."/>
            <person name="Lu D."/>
            <person name="Skrede I."/>
            <person name="Drula E."/>
            <person name="Henrissat B."/>
            <person name="Morin E."/>
            <person name="Kohler A."/>
            <person name="Barry K."/>
            <person name="LaButti K."/>
            <person name="Morin E."/>
            <person name="Salamov A."/>
            <person name="Lipzen A."/>
            <person name="Mereny Z."/>
            <person name="Hegedus B."/>
            <person name="Baldrian P."/>
            <person name="Stursova M."/>
            <person name="Weitz H."/>
            <person name="Taylor A."/>
            <person name="Grigoriev I.V."/>
            <person name="Nagy L.G."/>
            <person name="Martin F."/>
            <person name="Kauserud H."/>
        </authorList>
    </citation>
    <scope>NUCLEOTIDE SEQUENCE</scope>
    <source>
        <strain evidence="1">CBHHK067</strain>
    </source>
</reference>
<evidence type="ECO:0000313" key="2">
    <source>
        <dbReference type="Proteomes" id="UP001221757"/>
    </source>
</evidence>
<evidence type="ECO:0000313" key="1">
    <source>
        <dbReference type="EMBL" id="KAJ7701895.1"/>
    </source>
</evidence>